<feature type="region of interest" description="Disordered" evidence="1">
    <location>
        <begin position="1"/>
        <end position="39"/>
    </location>
</feature>
<evidence type="ECO:0000313" key="3">
    <source>
        <dbReference type="Proteomes" id="UP001159363"/>
    </source>
</evidence>
<comment type="caution">
    <text evidence="2">The sequence shown here is derived from an EMBL/GenBank/DDBJ whole genome shotgun (WGS) entry which is preliminary data.</text>
</comment>
<dbReference type="Proteomes" id="UP001159363">
    <property type="component" value="Chromosome 8"/>
</dbReference>
<keyword evidence="3" id="KW-1185">Reference proteome</keyword>
<sequence>MKVTEFSMEERRIEVMGETGDPRENPPTSSIARHDSRMRKSEGHSWISTRWNCAGRCHWSTGFHGDLPFDPALAFRRCSTFNSPPTPTNWLSRLHAISDRVSNDDGAAGPESPEEPLGCVGRVGGEVPAELKRRLRPAQDAVGDPEGGARVLREVLQLVLVMVRVLVLRVAGHGDDWRGGEGARVWPQLRRRPSYHHQVPRHWPSLKSGMEPRGNPACEVKKRGSDTSDTNTHAQRLIAPTRKAVQCFRRDAALCNCKTVRLSSFRRMVENASRVAGLSRLRFRVPFSCVSVHCRPGLGATCRGYNLVATSTRNTGDIRMGMDVGKDIVYQKTAQTPEELLARITSLPLQKSKTAVSSYKPRVAEEWMGEWLSFSDRRQAARSDQRKGNLRLQVPINGVERIQRISNRSSQDVCGDFNRTILVTEEICTAQRKDGDLASQFNVFRKRAEIYEGGPGRHAYRNSCPPDLERIGFLEVVDTRMFWSALMPLSASLGWIPNKIFCGRHKVYFSVRASVALIAPSLLGLERNSPGIIERIFNTKETSHALTEIVEYGPECQVKCARVRPGEDVSVFGNGLMQPLPWIQDMRTLSAQLSDDVFRQSRNFQFAGKFVDRLYVSSKRRAVSPPQYVESSDPPAFGFTAIMNITDFAPRTSSAPGHLPVCLFIESRLIAGLLSVGQFHCVKFHKERRVGKQTYKSNRKVRCRVKPVTGESGTDKSPMEIPVPPPSLANANNPSADPCATDYNCDLTAMSVVSSKISATRLDSDTSFFISRSNKSDEENRISARMSLGKPVKSVEFSRSPRTQGCTRRPGQLEVAPHTGLHETTRPTRGRPAHRAARDDPANSIRNVGVPQR</sequence>
<reference evidence="2 3" key="1">
    <citation type="submission" date="2023-02" db="EMBL/GenBank/DDBJ databases">
        <title>LHISI_Scaffold_Assembly.</title>
        <authorList>
            <person name="Stuart O.P."/>
            <person name="Cleave R."/>
            <person name="Magrath M.J.L."/>
            <person name="Mikheyev A.S."/>
        </authorList>
    </citation>
    <scope>NUCLEOTIDE SEQUENCE [LARGE SCALE GENOMIC DNA]</scope>
    <source>
        <strain evidence="2">Daus_M_001</strain>
        <tissue evidence="2">Leg muscle</tissue>
    </source>
</reference>
<proteinExistence type="predicted"/>
<protein>
    <submittedName>
        <fullName evidence="2">Uncharacterized protein</fullName>
    </submittedName>
</protein>
<feature type="region of interest" description="Disordered" evidence="1">
    <location>
        <begin position="792"/>
        <end position="853"/>
    </location>
</feature>
<feature type="compositionally biased region" description="Basic and acidic residues" evidence="1">
    <location>
        <begin position="8"/>
        <end position="24"/>
    </location>
</feature>
<gene>
    <name evidence="2" type="ORF">PR048_022886</name>
</gene>
<accession>A0ABQ9GSH8</accession>
<dbReference type="EMBL" id="JARBHB010000009">
    <property type="protein sequence ID" value="KAJ8874996.1"/>
    <property type="molecule type" value="Genomic_DNA"/>
</dbReference>
<evidence type="ECO:0000256" key="1">
    <source>
        <dbReference type="SAM" id="MobiDB-lite"/>
    </source>
</evidence>
<organism evidence="2 3">
    <name type="scientific">Dryococelus australis</name>
    <dbReference type="NCBI Taxonomy" id="614101"/>
    <lineage>
        <taxon>Eukaryota</taxon>
        <taxon>Metazoa</taxon>
        <taxon>Ecdysozoa</taxon>
        <taxon>Arthropoda</taxon>
        <taxon>Hexapoda</taxon>
        <taxon>Insecta</taxon>
        <taxon>Pterygota</taxon>
        <taxon>Neoptera</taxon>
        <taxon>Polyneoptera</taxon>
        <taxon>Phasmatodea</taxon>
        <taxon>Verophasmatodea</taxon>
        <taxon>Anareolatae</taxon>
        <taxon>Phasmatidae</taxon>
        <taxon>Eurycanthinae</taxon>
        <taxon>Dryococelus</taxon>
    </lineage>
</organism>
<evidence type="ECO:0000313" key="2">
    <source>
        <dbReference type="EMBL" id="KAJ8874996.1"/>
    </source>
</evidence>
<name>A0ABQ9GSH8_9NEOP</name>